<organism evidence="1 2">
    <name type="scientific">Spiroplasma poulsonii</name>
    <dbReference type="NCBI Taxonomy" id="2138"/>
    <lineage>
        <taxon>Bacteria</taxon>
        <taxon>Bacillati</taxon>
        <taxon>Mycoplasmatota</taxon>
        <taxon>Mollicutes</taxon>
        <taxon>Entomoplasmatales</taxon>
        <taxon>Spiroplasmataceae</taxon>
        <taxon>Spiroplasma</taxon>
    </lineage>
</organism>
<evidence type="ECO:0000313" key="1">
    <source>
        <dbReference type="EMBL" id="PQM31574.1"/>
    </source>
</evidence>
<keyword evidence="2" id="KW-1185">Reference proteome</keyword>
<evidence type="ECO:0000313" key="2">
    <source>
        <dbReference type="Proteomes" id="UP000031565"/>
    </source>
</evidence>
<gene>
    <name evidence="1" type="ORF">SMSRO_SF014130</name>
</gene>
<accession>A0A2P6FDY3</accession>
<dbReference type="Proteomes" id="UP000031565">
    <property type="component" value="Unassembled WGS sequence"/>
</dbReference>
<reference evidence="1 2" key="1">
    <citation type="journal article" date="2015" name="MBio">
        <title>Genome sequence of the Drosophila melanogaster male-killing Spiroplasma strain MSRO endosymbiont.</title>
        <authorList>
            <person name="Paredes J.C."/>
            <person name="Herren J.K."/>
            <person name="Schupfer F."/>
            <person name="Marin R."/>
            <person name="Claverol S."/>
            <person name="Kuo C.H."/>
            <person name="Lemaitre B."/>
            <person name="Beven L."/>
        </authorList>
    </citation>
    <scope>NUCLEOTIDE SEQUENCE [LARGE SCALE GENOMIC DNA]</scope>
    <source>
        <strain evidence="1 2">MSRO</strain>
    </source>
</reference>
<protein>
    <submittedName>
        <fullName evidence="1">Uncharacterized protein</fullName>
    </submittedName>
</protein>
<dbReference type="AlphaFoldDB" id="A0A2P6FDY3"/>
<sequence length="115" mass="13558">MFLDVDYWNGLEKQVKTDGLSHRKIWKMLLNKFKTDPQNQILPDIDKFWVTTEVVDLVPVIGSDRSLSIYANRNYSLRFNFGVNATTNNIYYTPWPVNIYGIVFKPSDYVYPKTR</sequence>
<proteinExistence type="predicted"/>
<name>A0A2P6FDY3_9MOLU</name>
<dbReference type="EMBL" id="JTLV02000001">
    <property type="protein sequence ID" value="PQM31574.1"/>
    <property type="molecule type" value="Genomic_DNA"/>
</dbReference>
<dbReference type="RefSeq" id="WP_040093652.1">
    <property type="nucleotide sequence ID" value="NZ_CM020866.1"/>
</dbReference>
<comment type="caution">
    <text evidence="1">The sequence shown here is derived from an EMBL/GenBank/DDBJ whole genome shotgun (WGS) entry which is preliminary data.</text>
</comment>